<evidence type="ECO:0000256" key="2">
    <source>
        <dbReference type="ARBA" id="ARBA00022801"/>
    </source>
</evidence>
<evidence type="ECO:0000256" key="3">
    <source>
        <dbReference type="RuleBase" id="RU003476"/>
    </source>
</evidence>
<dbReference type="PROSITE" id="PS00893">
    <property type="entry name" value="NUDIX_BOX"/>
    <property type="match status" value="1"/>
</dbReference>
<comment type="similarity">
    <text evidence="3">Belongs to the Nudix hydrolase family.</text>
</comment>
<dbReference type="OrthoDB" id="9800065at2"/>
<dbReference type="InterPro" id="IPR015797">
    <property type="entry name" value="NUDIX_hydrolase-like_dom_sf"/>
</dbReference>
<comment type="caution">
    <text evidence="5">The sequence shown here is derived from an EMBL/GenBank/DDBJ whole genome shotgun (WGS) entry which is preliminary data.</text>
</comment>
<accession>A0A0A5HMK5</accession>
<dbReference type="PRINTS" id="PR00502">
    <property type="entry name" value="NUDIXFAMILY"/>
</dbReference>
<dbReference type="PANTHER" id="PTHR43046:SF2">
    <property type="entry name" value="8-OXO-DGTP DIPHOSPHATASE-RELATED"/>
    <property type="match status" value="1"/>
</dbReference>
<evidence type="ECO:0000313" key="6">
    <source>
        <dbReference type="Proteomes" id="UP000030451"/>
    </source>
</evidence>
<dbReference type="InterPro" id="IPR000086">
    <property type="entry name" value="NUDIX_hydrolase_dom"/>
</dbReference>
<evidence type="ECO:0000256" key="1">
    <source>
        <dbReference type="ARBA" id="ARBA00001946"/>
    </source>
</evidence>
<dbReference type="PROSITE" id="PS51462">
    <property type="entry name" value="NUDIX"/>
    <property type="match status" value="1"/>
</dbReference>
<organism evidence="5 6">
    <name type="scientific">Photobacterium sp. (strain ATCC 43367)</name>
    <dbReference type="NCBI Taxonomy" id="379097"/>
    <lineage>
        <taxon>Bacteria</taxon>
        <taxon>Pseudomonadati</taxon>
        <taxon>Pseudomonadota</taxon>
        <taxon>Gammaproteobacteria</taxon>
        <taxon>Vibrionales</taxon>
        <taxon>Vibrionaceae</taxon>
        <taxon>Vibrio</taxon>
        <taxon>Vibrio oreintalis group</taxon>
    </lineage>
</organism>
<dbReference type="AlphaFoldDB" id="A0A0A5HMK5"/>
<reference evidence="5 6" key="1">
    <citation type="submission" date="2014-10" db="EMBL/GenBank/DDBJ databases">
        <title>Genome sequencing of Vibrio sinaloensis T08.</title>
        <authorList>
            <person name="Chan K.-G."/>
            <person name="Mohamad N.I."/>
        </authorList>
    </citation>
    <scope>NUCLEOTIDE SEQUENCE [LARGE SCALE GENOMIC DNA]</scope>
    <source>
        <strain evidence="5 6">T08</strain>
    </source>
</reference>
<feature type="domain" description="Nudix hydrolase" evidence="4">
    <location>
        <begin position="19"/>
        <end position="149"/>
    </location>
</feature>
<evidence type="ECO:0000313" key="5">
    <source>
        <dbReference type="EMBL" id="KGY06797.1"/>
    </source>
</evidence>
<name>A0A0A5HMK5_PHOS4</name>
<protein>
    <submittedName>
        <fullName evidence="5">NUDIX hydrolase</fullName>
    </submittedName>
</protein>
<dbReference type="Pfam" id="PF00293">
    <property type="entry name" value="NUDIX"/>
    <property type="match status" value="1"/>
</dbReference>
<proteinExistence type="inferred from homology"/>
<keyword evidence="2 3" id="KW-0378">Hydrolase</keyword>
<dbReference type="RefSeq" id="WP_025630548.1">
    <property type="nucleotide sequence ID" value="NZ_JRWP01000079.1"/>
</dbReference>
<dbReference type="SUPFAM" id="SSF55811">
    <property type="entry name" value="Nudix"/>
    <property type="match status" value="1"/>
</dbReference>
<evidence type="ECO:0000259" key="4">
    <source>
        <dbReference type="PROSITE" id="PS51462"/>
    </source>
</evidence>
<dbReference type="Proteomes" id="UP000030451">
    <property type="component" value="Unassembled WGS sequence"/>
</dbReference>
<dbReference type="EMBL" id="JRWP01000079">
    <property type="protein sequence ID" value="KGY06797.1"/>
    <property type="molecule type" value="Genomic_DNA"/>
</dbReference>
<dbReference type="STRING" id="379097.SE23_09050"/>
<gene>
    <name evidence="5" type="ORF">NM06_20580</name>
</gene>
<dbReference type="GO" id="GO:0016787">
    <property type="term" value="F:hydrolase activity"/>
    <property type="evidence" value="ECO:0007669"/>
    <property type="project" value="UniProtKB-KW"/>
</dbReference>
<sequence length="155" mass="17089">MSASDYIKEVRSKIGTMPLLIPGVAGVILNENKELLLQQKSDGTWSLPAGMIEPQESPVQALIREVREETGLAVKVDRLLGVFGGEGFGFTYPNGDQVEYTVIMFKCVVESCSQSALDDETVCLKWFSKGNMPRLELPYPLDCLFAENDSAYFVG</sequence>
<dbReference type="PANTHER" id="PTHR43046">
    <property type="entry name" value="GDP-MANNOSE MANNOSYL HYDROLASE"/>
    <property type="match status" value="1"/>
</dbReference>
<comment type="cofactor">
    <cofactor evidence="1">
        <name>Mg(2+)</name>
        <dbReference type="ChEBI" id="CHEBI:18420"/>
    </cofactor>
</comment>
<dbReference type="InterPro" id="IPR020476">
    <property type="entry name" value="Nudix_hydrolase"/>
</dbReference>
<dbReference type="InterPro" id="IPR020084">
    <property type="entry name" value="NUDIX_hydrolase_CS"/>
</dbReference>
<dbReference type="Gene3D" id="3.90.79.10">
    <property type="entry name" value="Nucleoside Triphosphate Pyrophosphohydrolase"/>
    <property type="match status" value="1"/>
</dbReference>